<dbReference type="EMBL" id="LGSR01000026">
    <property type="protein sequence ID" value="KOS17424.1"/>
    <property type="molecule type" value="Genomic_DNA"/>
</dbReference>
<protein>
    <submittedName>
        <fullName evidence="1">Uncharacterized hydrolase</fullName>
    </submittedName>
</protein>
<keyword evidence="1" id="KW-0378">Hydrolase</keyword>
<accession>A0A0M8MZE7</accession>
<dbReference type="SUPFAM" id="SSF56784">
    <property type="entry name" value="HAD-like"/>
    <property type="match status" value="1"/>
</dbReference>
<dbReference type="InterPro" id="IPR051828">
    <property type="entry name" value="HAD-like_hydrolase_domain"/>
</dbReference>
<evidence type="ECO:0000313" key="1">
    <source>
        <dbReference type="EMBL" id="KOS17424.1"/>
    </source>
</evidence>
<dbReference type="Proteomes" id="UP000053831">
    <property type="component" value="Unassembled WGS sequence"/>
</dbReference>
<organism evidence="1 2">
    <name type="scientific">Escovopsis weberi</name>
    <dbReference type="NCBI Taxonomy" id="150374"/>
    <lineage>
        <taxon>Eukaryota</taxon>
        <taxon>Fungi</taxon>
        <taxon>Dikarya</taxon>
        <taxon>Ascomycota</taxon>
        <taxon>Pezizomycotina</taxon>
        <taxon>Sordariomycetes</taxon>
        <taxon>Hypocreomycetidae</taxon>
        <taxon>Hypocreales</taxon>
        <taxon>Hypocreaceae</taxon>
        <taxon>Escovopsis</taxon>
    </lineage>
</organism>
<dbReference type="Gene3D" id="1.10.150.720">
    <property type="entry name" value="Haloacid dehalogenase-like hydrolase"/>
    <property type="match status" value="1"/>
</dbReference>
<proteinExistence type="predicted"/>
<dbReference type="GO" id="GO:0005634">
    <property type="term" value="C:nucleus"/>
    <property type="evidence" value="ECO:0007669"/>
    <property type="project" value="TreeGrafter"/>
</dbReference>
<dbReference type="AlphaFoldDB" id="A0A0M8MZE7"/>
<dbReference type="PANTHER" id="PTHR46191">
    <property type="match status" value="1"/>
</dbReference>
<comment type="caution">
    <text evidence="1">The sequence shown here is derived from an EMBL/GenBank/DDBJ whole genome shotgun (WGS) entry which is preliminary data.</text>
</comment>
<evidence type="ECO:0000313" key="2">
    <source>
        <dbReference type="Proteomes" id="UP000053831"/>
    </source>
</evidence>
<name>A0A0M8MZE7_ESCWE</name>
<dbReference type="InterPro" id="IPR036412">
    <property type="entry name" value="HAD-like_sf"/>
</dbReference>
<dbReference type="Gene3D" id="3.40.50.1000">
    <property type="entry name" value="HAD superfamily/HAD-like"/>
    <property type="match status" value="1"/>
</dbReference>
<sequence length="326" mass="35555">MGKPNLLLTFDAFGTLFRPKAPPVEQYAQVARQLGLSGFRDDELQASLAEAFKAEAKQHPNYGRATGLGATRWWTNVIHATFAPFIKHGESLPPDLAPRLIHRFSSREAYSMEPRLVSSLQTVKRRRSPPSTPPLPSDVLVGVLTNSDDRVPSILASFGMRVSPLRYGPGDPQAPAATAAPAMRAPGAPHDIDFHCMSYDVGFEKPDGRMFRAAEDMLAQMLAAREGEKQGRGQGQGQGADEAARVDSGACSWRKVHVGDEFAKDVVGALDAGWNAVLLDEEGRDDGRLPWLEDLGDAGTVEDLFREYGAVRVRSLTSLMSWLSKD</sequence>
<reference evidence="1 2" key="1">
    <citation type="submission" date="2015-07" db="EMBL/GenBank/DDBJ databases">
        <title>The genome of the fungus Escovopsis weberi, a specialized disease agent of ant agriculture.</title>
        <authorList>
            <person name="de Man T.J."/>
            <person name="Stajich J.E."/>
            <person name="Kubicek C.P."/>
            <person name="Chenthamara K."/>
            <person name="Atanasova L."/>
            <person name="Druzhinina I.S."/>
            <person name="Birnbaum S."/>
            <person name="Barribeau S.M."/>
            <person name="Teiling C."/>
            <person name="Suen G."/>
            <person name="Currie C."/>
            <person name="Gerardo N.M."/>
        </authorList>
    </citation>
    <scope>NUCLEOTIDE SEQUENCE [LARGE SCALE GENOMIC DNA]</scope>
</reference>
<dbReference type="STRING" id="150374.A0A0M8MZE7"/>
<dbReference type="PANTHER" id="PTHR46191:SF2">
    <property type="entry name" value="HALOACID DEHALOGENASE-LIKE HYDROLASE DOMAIN-CONTAINING PROTEIN 3"/>
    <property type="match status" value="1"/>
</dbReference>
<dbReference type="InterPro" id="IPR023214">
    <property type="entry name" value="HAD_sf"/>
</dbReference>
<dbReference type="GO" id="GO:0016787">
    <property type="term" value="F:hydrolase activity"/>
    <property type="evidence" value="ECO:0007669"/>
    <property type="project" value="UniProtKB-KW"/>
</dbReference>
<dbReference type="OrthoDB" id="444127at2759"/>
<keyword evidence="2" id="KW-1185">Reference proteome</keyword>
<gene>
    <name evidence="1" type="ORF">ESCO_006476</name>
</gene>
<dbReference type="InterPro" id="IPR044924">
    <property type="entry name" value="HAD-SF_hydro_IA_REG-2-like_cap"/>
</dbReference>